<dbReference type="Proteomes" id="UP001500466">
    <property type="component" value="Unassembled WGS sequence"/>
</dbReference>
<organism evidence="6 7">
    <name type="scientific">Yinghuangia aomiensis</name>
    <dbReference type="NCBI Taxonomy" id="676205"/>
    <lineage>
        <taxon>Bacteria</taxon>
        <taxon>Bacillati</taxon>
        <taxon>Actinomycetota</taxon>
        <taxon>Actinomycetes</taxon>
        <taxon>Kitasatosporales</taxon>
        <taxon>Streptomycetaceae</taxon>
        <taxon>Yinghuangia</taxon>
    </lineage>
</organism>
<dbReference type="Pfam" id="PF16859">
    <property type="entry name" value="TetR_C_11"/>
    <property type="match status" value="1"/>
</dbReference>
<feature type="DNA-binding region" description="H-T-H motif" evidence="4">
    <location>
        <begin position="43"/>
        <end position="62"/>
    </location>
</feature>
<keyword evidence="2 4" id="KW-0238">DNA-binding</keyword>
<dbReference type="PANTHER" id="PTHR30055">
    <property type="entry name" value="HTH-TYPE TRANSCRIPTIONAL REGULATOR RUTR"/>
    <property type="match status" value="1"/>
</dbReference>
<dbReference type="PRINTS" id="PR00455">
    <property type="entry name" value="HTHTETR"/>
</dbReference>
<evidence type="ECO:0000256" key="4">
    <source>
        <dbReference type="PROSITE-ProRule" id="PRU00335"/>
    </source>
</evidence>
<dbReference type="PROSITE" id="PS50977">
    <property type="entry name" value="HTH_TETR_2"/>
    <property type="match status" value="1"/>
</dbReference>
<dbReference type="InterPro" id="IPR036271">
    <property type="entry name" value="Tet_transcr_reg_TetR-rel_C_sf"/>
</dbReference>
<dbReference type="SUPFAM" id="SSF46689">
    <property type="entry name" value="Homeodomain-like"/>
    <property type="match status" value="1"/>
</dbReference>
<reference evidence="7" key="1">
    <citation type="journal article" date="2019" name="Int. J. Syst. Evol. Microbiol.">
        <title>The Global Catalogue of Microorganisms (GCM) 10K type strain sequencing project: providing services to taxonomists for standard genome sequencing and annotation.</title>
        <authorList>
            <consortium name="The Broad Institute Genomics Platform"/>
            <consortium name="The Broad Institute Genome Sequencing Center for Infectious Disease"/>
            <person name="Wu L."/>
            <person name="Ma J."/>
        </authorList>
    </citation>
    <scope>NUCLEOTIDE SEQUENCE [LARGE SCALE GENOMIC DNA]</scope>
    <source>
        <strain evidence="7">JCM 17986</strain>
    </source>
</reference>
<dbReference type="Pfam" id="PF00440">
    <property type="entry name" value="TetR_N"/>
    <property type="match status" value="1"/>
</dbReference>
<evidence type="ECO:0000256" key="2">
    <source>
        <dbReference type="ARBA" id="ARBA00023125"/>
    </source>
</evidence>
<dbReference type="RefSeq" id="WP_345680127.1">
    <property type="nucleotide sequence ID" value="NZ_BAABHS010000041.1"/>
</dbReference>
<dbReference type="InterPro" id="IPR009057">
    <property type="entry name" value="Homeodomain-like_sf"/>
</dbReference>
<dbReference type="InterPro" id="IPR050109">
    <property type="entry name" value="HTH-type_TetR-like_transc_reg"/>
</dbReference>
<evidence type="ECO:0000259" key="5">
    <source>
        <dbReference type="PROSITE" id="PS50977"/>
    </source>
</evidence>
<evidence type="ECO:0000313" key="6">
    <source>
        <dbReference type="EMBL" id="GAA4990725.1"/>
    </source>
</evidence>
<dbReference type="Gene3D" id="1.10.357.10">
    <property type="entry name" value="Tetracycline Repressor, domain 2"/>
    <property type="match status" value="1"/>
</dbReference>
<sequence length="215" mass="22262">MPADTPPSRFPGGGGSLRDPRAHRAALDAAVELLAEVGYAGLTMAAIAARSGVSKPTLYRWWRNVAELVHEAISEPDSGIPPDTGDLETDLRSFVTRLAAYYARPEVAAATPGLICDLMGPQAPRPAAAYPANNVYLDRVNGIFARAAADGRLRPDADTGAAANMVIGAVVSEALGRLWSGRPPIDDPGKTAEGIVSVILRGLAAPDAQGAADEG</sequence>
<gene>
    <name evidence="6" type="ORF">GCM10023205_72960</name>
</gene>
<comment type="caution">
    <text evidence="6">The sequence shown here is derived from an EMBL/GenBank/DDBJ whole genome shotgun (WGS) entry which is preliminary data.</text>
</comment>
<dbReference type="EMBL" id="BAABHS010000041">
    <property type="protein sequence ID" value="GAA4990725.1"/>
    <property type="molecule type" value="Genomic_DNA"/>
</dbReference>
<name>A0ABP9I8A6_9ACTN</name>
<dbReference type="PANTHER" id="PTHR30055:SF148">
    <property type="entry name" value="TETR-FAMILY TRANSCRIPTIONAL REGULATOR"/>
    <property type="match status" value="1"/>
</dbReference>
<keyword evidence="1" id="KW-0805">Transcription regulation</keyword>
<dbReference type="InterPro" id="IPR001647">
    <property type="entry name" value="HTH_TetR"/>
</dbReference>
<dbReference type="Gene3D" id="1.10.10.60">
    <property type="entry name" value="Homeodomain-like"/>
    <property type="match status" value="1"/>
</dbReference>
<accession>A0ABP9I8A6</accession>
<proteinExistence type="predicted"/>
<evidence type="ECO:0000256" key="3">
    <source>
        <dbReference type="ARBA" id="ARBA00023163"/>
    </source>
</evidence>
<keyword evidence="7" id="KW-1185">Reference proteome</keyword>
<evidence type="ECO:0000313" key="7">
    <source>
        <dbReference type="Proteomes" id="UP001500466"/>
    </source>
</evidence>
<protein>
    <submittedName>
        <fullName evidence="6">TetR/AcrR family transcriptional regulator</fullName>
    </submittedName>
</protein>
<feature type="domain" description="HTH tetR-type" evidence="5">
    <location>
        <begin position="20"/>
        <end position="80"/>
    </location>
</feature>
<dbReference type="InterPro" id="IPR011075">
    <property type="entry name" value="TetR_C"/>
</dbReference>
<dbReference type="SUPFAM" id="SSF48498">
    <property type="entry name" value="Tetracyclin repressor-like, C-terminal domain"/>
    <property type="match status" value="1"/>
</dbReference>
<keyword evidence="3" id="KW-0804">Transcription</keyword>
<evidence type="ECO:0000256" key="1">
    <source>
        <dbReference type="ARBA" id="ARBA00023015"/>
    </source>
</evidence>